<evidence type="ECO:0000313" key="1">
    <source>
        <dbReference type="EMBL" id="VYU50588.1"/>
    </source>
</evidence>
<gene>
    <name evidence="1" type="ORF">CBLFYP62_02549</name>
</gene>
<dbReference type="RefSeq" id="WP_316095645.1">
    <property type="nucleotide sequence ID" value="NZ_CACRTU010000024.1"/>
</dbReference>
<dbReference type="EMBL" id="CACRTU010000024">
    <property type="protein sequence ID" value="VYU50588.1"/>
    <property type="molecule type" value="Genomic_DNA"/>
</dbReference>
<reference evidence="1" key="1">
    <citation type="submission" date="2019-11" db="EMBL/GenBank/DDBJ databases">
        <authorList>
            <person name="Feng L."/>
        </authorList>
    </citation>
    <scope>NUCLEOTIDE SEQUENCE</scope>
    <source>
        <strain evidence="1">CButyricumLFYP62</strain>
    </source>
</reference>
<proteinExistence type="predicted"/>
<accession>A0A6N3FEN8</accession>
<dbReference type="AlphaFoldDB" id="A0A6N3FEN8"/>
<sequence>MGKNKQINISFKNTTKDMQLYTVINSLEEKSETIKQILYKALIEKREFK</sequence>
<organism evidence="1">
    <name type="scientific">Clostridium butyricum</name>
    <dbReference type="NCBI Taxonomy" id="1492"/>
    <lineage>
        <taxon>Bacteria</taxon>
        <taxon>Bacillati</taxon>
        <taxon>Bacillota</taxon>
        <taxon>Clostridia</taxon>
        <taxon>Eubacteriales</taxon>
        <taxon>Clostridiaceae</taxon>
        <taxon>Clostridium</taxon>
    </lineage>
</organism>
<protein>
    <submittedName>
        <fullName evidence="1">Uncharacterized protein</fullName>
    </submittedName>
</protein>
<name>A0A6N3FEN8_CLOBU</name>